<dbReference type="Proteomes" id="UP000195947">
    <property type="component" value="Unassembled WGS sequence"/>
</dbReference>
<dbReference type="Proteomes" id="UP000199686">
    <property type="component" value="Unassembled WGS sequence"/>
</dbReference>
<dbReference type="EMBL" id="FJMZ01000007">
    <property type="protein sequence ID" value="CZQ88212.1"/>
    <property type="molecule type" value="Genomic_DNA"/>
</dbReference>
<evidence type="ECO:0000313" key="3">
    <source>
        <dbReference type="Proteomes" id="UP000195947"/>
    </source>
</evidence>
<keyword evidence="3" id="KW-1185">Reference proteome</keyword>
<proteinExistence type="predicted"/>
<gene>
    <name evidence="2" type="ORF">SAMN04488507_101640</name>
    <name evidence="1" type="ORF">TFLO_956</name>
</gene>
<evidence type="ECO:0000313" key="4">
    <source>
        <dbReference type="Proteomes" id="UP000199686"/>
    </source>
</evidence>
<dbReference type="RefSeq" id="WP_086988535.1">
    <property type="nucleotide sequence ID" value="NZ_FJMZ01000007.1"/>
</dbReference>
<organism evidence="2 4">
    <name type="scientific">Trichococcus flocculiformis</name>
    <dbReference type="NCBI Taxonomy" id="82803"/>
    <lineage>
        <taxon>Bacteria</taxon>
        <taxon>Bacillati</taxon>
        <taxon>Bacillota</taxon>
        <taxon>Bacilli</taxon>
        <taxon>Lactobacillales</taxon>
        <taxon>Carnobacteriaceae</taxon>
        <taxon>Trichococcus</taxon>
    </lineage>
</organism>
<name>A0AB38BI13_9LACT</name>
<reference evidence="1 3" key="1">
    <citation type="submission" date="2016-02" db="EMBL/GenBank/DDBJ databases">
        <authorList>
            <person name="Strepis N."/>
        </authorList>
    </citation>
    <scope>NUCLEOTIDE SEQUENCE [LARGE SCALE GENOMIC DNA]</scope>
    <source>
        <strain evidence="1">Trichococcus flocculiformis</strain>
    </source>
</reference>
<dbReference type="AlphaFoldDB" id="A0AB38BI13"/>
<sequence length="66" mass="8012">MNDNMPKNIRARTYKSITTFELLEKSAEEWNKLAVSQRQKIFFQLFGKIPENDQEARRKLDKYFKK</sequence>
<protein>
    <submittedName>
        <fullName evidence="2">Uncharacterized protein</fullName>
    </submittedName>
</protein>
<evidence type="ECO:0000313" key="2">
    <source>
        <dbReference type="EMBL" id="SFH80650.1"/>
    </source>
</evidence>
<accession>A0AB38BI13</accession>
<comment type="caution">
    <text evidence="2">The sequence shown here is derived from an EMBL/GenBank/DDBJ whole genome shotgun (WGS) entry which is preliminary data.</text>
</comment>
<dbReference type="EMBL" id="FOQC01000016">
    <property type="protein sequence ID" value="SFH80650.1"/>
    <property type="molecule type" value="Genomic_DNA"/>
</dbReference>
<evidence type="ECO:0000313" key="1">
    <source>
        <dbReference type="EMBL" id="CZQ88212.1"/>
    </source>
</evidence>
<reference evidence="2 4" key="2">
    <citation type="submission" date="2016-10" db="EMBL/GenBank/DDBJ databases">
        <authorList>
            <person name="Varghese N."/>
            <person name="Submissions S."/>
        </authorList>
    </citation>
    <scope>NUCLEOTIDE SEQUENCE [LARGE SCALE GENOMIC DNA]</scope>
    <source>
        <strain evidence="2 4">DSM 2094</strain>
    </source>
</reference>